<evidence type="ECO:0000256" key="1">
    <source>
        <dbReference type="SAM" id="SignalP"/>
    </source>
</evidence>
<dbReference type="AlphaFoldDB" id="A0A4S1E366"/>
<proteinExistence type="predicted"/>
<dbReference type="InterPro" id="IPR046661">
    <property type="entry name" value="DUF6770"/>
</dbReference>
<evidence type="ECO:0000313" key="3">
    <source>
        <dbReference type="Proteomes" id="UP000307602"/>
    </source>
</evidence>
<evidence type="ECO:0008006" key="4">
    <source>
        <dbReference type="Google" id="ProtNLM"/>
    </source>
</evidence>
<reference evidence="2 3" key="1">
    <citation type="submission" date="2019-04" db="EMBL/GenBank/DDBJ databases">
        <authorList>
            <person name="Liu A."/>
        </authorList>
    </citation>
    <scope>NUCLEOTIDE SEQUENCE [LARGE SCALE GENOMIC DNA]</scope>
    <source>
        <strain evidence="2 3">RZ03</strain>
    </source>
</reference>
<name>A0A4S1E366_9FLAO</name>
<dbReference type="EMBL" id="SRSO01000002">
    <property type="protein sequence ID" value="TGV04392.1"/>
    <property type="molecule type" value="Genomic_DNA"/>
</dbReference>
<dbReference type="OrthoDB" id="1312899at2"/>
<sequence length="490" mass="57495">MKKLCFVSLLFIALSVNAQISNLANLASGTMEIFTPIYEENKNIYGYFTLFKLDKLSQNEEKYEYVILDKNLNKVANGEFIDTTYKGIYSRYYSPDKVGDNLILTKHYGNMNGSIAFTSSRMLEMNSNDIHEPFYFKDQNLFKGSREVDNLKKEQRAIKFLNVPIGMNNGFLVIKAKKKMTKENPTNIYFYNLNHEKVWEYDFGDNKRESAYRLISFDDDALYFSYNTKYHKDTNAKFLQINLNTGRLNFSYLLEDVNSKYNYNYTVKKINDRTILTGKISPYKVSGYDYNTVVGFFKIVLDSKGNELFKKHFLWEEANEFIEMNKRGKLESGYKLFVQSYFIFKDERIVVLSEKFKVGSNLLVGGIVKTTDFVLLEFDNDFNLKSVETIKKDLSKFSSSDFLFAQYLNDEKDAVFFYQDYQKDSETKEKNWVLGIVSIVNGEINHEKIPMSSDDFYINPYIAREGYILLREFNKNSDFDKIRLERLNLN</sequence>
<evidence type="ECO:0000313" key="2">
    <source>
        <dbReference type="EMBL" id="TGV04392.1"/>
    </source>
</evidence>
<feature type="chain" id="PRO_5020813537" description="WG repeat-containing protein" evidence="1">
    <location>
        <begin position="19"/>
        <end position="490"/>
    </location>
</feature>
<keyword evidence="3" id="KW-1185">Reference proteome</keyword>
<dbReference type="RefSeq" id="WP_135875113.1">
    <property type="nucleotide sequence ID" value="NZ_SRSO01000002.1"/>
</dbReference>
<gene>
    <name evidence="2" type="ORF">EM932_02395</name>
</gene>
<dbReference type="Proteomes" id="UP000307602">
    <property type="component" value="Unassembled WGS sequence"/>
</dbReference>
<dbReference type="Pfam" id="PF20559">
    <property type="entry name" value="DUF6770"/>
    <property type="match status" value="1"/>
</dbReference>
<protein>
    <recommendedName>
        <fullName evidence="4">WG repeat-containing protein</fullName>
    </recommendedName>
</protein>
<comment type="caution">
    <text evidence="2">The sequence shown here is derived from an EMBL/GenBank/DDBJ whole genome shotgun (WGS) entry which is preliminary data.</text>
</comment>
<accession>A0A4S1E366</accession>
<keyword evidence="1" id="KW-0732">Signal</keyword>
<organism evidence="2 3">
    <name type="scientific">Flavivirga rizhaonensis</name>
    <dbReference type="NCBI Taxonomy" id="2559571"/>
    <lineage>
        <taxon>Bacteria</taxon>
        <taxon>Pseudomonadati</taxon>
        <taxon>Bacteroidota</taxon>
        <taxon>Flavobacteriia</taxon>
        <taxon>Flavobacteriales</taxon>
        <taxon>Flavobacteriaceae</taxon>
        <taxon>Flavivirga</taxon>
    </lineage>
</organism>
<feature type="signal peptide" evidence="1">
    <location>
        <begin position="1"/>
        <end position="18"/>
    </location>
</feature>